<reference evidence="1" key="2">
    <citation type="submission" date="2019-06" db="EMBL/GenBank/DDBJ databases">
        <title>Genomics analysis of Aphanomyces spp. identifies a new class of oomycete effector associated with host adaptation.</title>
        <authorList>
            <person name="Gaulin E."/>
        </authorList>
    </citation>
    <scope>NUCLEOTIDE SEQUENCE</scope>
    <source>
        <strain evidence="1">CBS 578.67</strain>
    </source>
</reference>
<proteinExistence type="predicted"/>
<dbReference type="Proteomes" id="UP000332933">
    <property type="component" value="Unassembled WGS sequence"/>
</dbReference>
<evidence type="ECO:0000313" key="3">
    <source>
        <dbReference type="Proteomes" id="UP000332933"/>
    </source>
</evidence>
<evidence type="ECO:0000313" key="1">
    <source>
        <dbReference type="EMBL" id="KAF0702803.1"/>
    </source>
</evidence>
<gene>
    <name evidence="2" type="primary">Aste57867_7753</name>
    <name evidence="1" type="ORF">As57867_007724</name>
    <name evidence="2" type="ORF">ASTE57867_7753</name>
</gene>
<organism evidence="2 3">
    <name type="scientific">Aphanomyces stellatus</name>
    <dbReference type="NCBI Taxonomy" id="120398"/>
    <lineage>
        <taxon>Eukaryota</taxon>
        <taxon>Sar</taxon>
        <taxon>Stramenopiles</taxon>
        <taxon>Oomycota</taxon>
        <taxon>Saprolegniomycetes</taxon>
        <taxon>Saprolegniales</taxon>
        <taxon>Verrucalvaceae</taxon>
        <taxon>Aphanomyces</taxon>
    </lineage>
</organism>
<reference evidence="2 3" key="1">
    <citation type="submission" date="2019-03" db="EMBL/GenBank/DDBJ databases">
        <authorList>
            <person name="Gaulin E."/>
            <person name="Dumas B."/>
        </authorList>
    </citation>
    <scope>NUCLEOTIDE SEQUENCE [LARGE SCALE GENOMIC DNA]</scope>
    <source>
        <strain evidence="2">CBS 568.67</strain>
    </source>
</reference>
<dbReference type="AlphaFoldDB" id="A0A485KIR3"/>
<sequence>MMTSTNSLTLHSWLPAYRNKVFRGCNPLCECSACDLHSIFVYSGAKYLFITRSWIHHDVYYMDRMSGLLNGILSIRTQSVIYGLDVKLWHLSRVDIQRDLTLAKIHPLFESTKYAIPLTFT</sequence>
<name>A0A485KIR3_9STRA</name>
<evidence type="ECO:0000313" key="2">
    <source>
        <dbReference type="EMBL" id="VFT84653.1"/>
    </source>
</evidence>
<keyword evidence="3" id="KW-1185">Reference proteome</keyword>
<dbReference type="EMBL" id="CAADRA010004519">
    <property type="protein sequence ID" value="VFT84653.1"/>
    <property type="molecule type" value="Genomic_DNA"/>
</dbReference>
<protein>
    <submittedName>
        <fullName evidence="2">Aste57867_7753 protein</fullName>
    </submittedName>
</protein>
<accession>A0A485KIR3</accession>
<dbReference type="EMBL" id="VJMH01004501">
    <property type="protein sequence ID" value="KAF0702803.1"/>
    <property type="molecule type" value="Genomic_DNA"/>
</dbReference>